<evidence type="ECO:0000256" key="3">
    <source>
        <dbReference type="ARBA" id="ARBA00022723"/>
    </source>
</evidence>
<dbReference type="SUPFAM" id="SSF56281">
    <property type="entry name" value="Metallo-hydrolase/oxidoreductase"/>
    <property type="match status" value="1"/>
</dbReference>
<evidence type="ECO:0000256" key="9">
    <source>
        <dbReference type="PIRSR" id="PIRSR004803-1"/>
    </source>
</evidence>
<name>A0A2W5VAE6_9BACT</name>
<keyword evidence="8" id="KW-0694">RNA-binding</keyword>
<dbReference type="PANTHER" id="PTHR43694:SF1">
    <property type="entry name" value="RIBONUCLEASE J"/>
    <property type="match status" value="1"/>
</dbReference>
<dbReference type="Pfam" id="PF00753">
    <property type="entry name" value="Lactamase_B"/>
    <property type="match status" value="1"/>
</dbReference>
<feature type="domain" description="Metallo-beta-lactamase" evidence="12">
    <location>
        <begin position="14"/>
        <end position="208"/>
    </location>
</feature>
<proteinExistence type="predicted"/>
<evidence type="ECO:0000256" key="4">
    <source>
        <dbReference type="ARBA" id="ARBA00022759"/>
    </source>
</evidence>
<evidence type="ECO:0000256" key="7">
    <source>
        <dbReference type="ARBA" id="ARBA00022839"/>
    </source>
</evidence>
<keyword evidence="1" id="KW-0963">Cytoplasm</keyword>
<dbReference type="PANTHER" id="PTHR43694">
    <property type="entry name" value="RIBONUCLEASE J"/>
    <property type="match status" value="1"/>
</dbReference>
<evidence type="ECO:0000256" key="8">
    <source>
        <dbReference type="ARBA" id="ARBA00022884"/>
    </source>
</evidence>
<dbReference type="InterPro" id="IPR036866">
    <property type="entry name" value="RibonucZ/Hydroxyglut_hydro"/>
</dbReference>
<dbReference type="InterPro" id="IPR011108">
    <property type="entry name" value="RMMBL"/>
</dbReference>
<evidence type="ECO:0000256" key="1">
    <source>
        <dbReference type="ARBA" id="ARBA00022490"/>
    </source>
</evidence>
<keyword evidence="11" id="KW-0106">Calcium</keyword>
<evidence type="ECO:0000313" key="13">
    <source>
        <dbReference type="EMBL" id="PZR12874.1"/>
    </source>
</evidence>
<dbReference type="EMBL" id="QFQP01000011">
    <property type="protein sequence ID" value="PZR12874.1"/>
    <property type="molecule type" value="Genomic_DNA"/>
</dbReference>
<dbReference type="SMART" id="SM00849">
    <property type="entry name" value="Lactamase_B"/>
    <property type="match status" value="1"/>
</dbReference>
<evidence type="ECO:0000256" key="11">
    <source>
        <dbReference type="PIRSR" id="PIRSR004803-3"/>
    </source>
</evidence>
<dbReference type="PIRSF" id="PIRSF004803">
    <property type="entry name" value="RnjA"/>
    <property type="match status" value="1"/>
</dbReference>
<comment type="cofactor">
    <cofactor evidence="11">
        <name>Ca(2+)</name>
        <dbReference type="ChEBI" id="CHEBI:29108"/>
    </cofactor>
    <text evidence="11">Binds 1 Ca(2+) cation per subunit. Seen in 1 crystal structure, it is not clear if it is physiologically important.</text>
</comment>
<accession>A0A2W5VAE6</accession>
<dbReference type="InterPro" id="IPR004613">
    <property type="entry name" value="RNase_J"/>
</dbReference>
<dbReference type="AlphaFoldDB" id="A0A2W5VAE6"/>
<feature type="binding site" evidence="11">
    <location>
        <position position="44"/>
    </location>
    <ligand>
        <name>Ca(2+)</name>
        <dbReference type="ChEBI" id="CHEBI:29108"/>
    </ligand>
</feature>
<dbReference type="Gene3D" id="3.60.15.10">
    <property type="entry name" value="Ribonuclease Z/Hydroxyacylglutathione hydrolase-like"/>
    <property type="match status" value="1"/>
</dbReference>
<gene>
    <name evidence="13" type="ORF">DI536_13995</name>
</gene>
<dbReference type="GO" id="GO:0003723">
    <property type="term" value="F:RNA binding"/>
    <property type="evidence" value="ECO:0007669"/>
    <property type="project" value="UniProtKB-KW"/>
</dbReference>
<organism evidence="13 14">
    <name type="scientific">Archangium gephyra</name>
    <dbReference type="NCBI Taxonomy" id="48"/>
    <lineage>
        <taxon>Bacteria</taxon>
        <taxon>Pseudomonadati</taxon>
        <taxon>Myxococcota</taxon>
        <taxon>Myxococcia</taxon>
        <taxon>Myxococcales</taxon>
        <taxon>Cystobacterineae</taxon>
        <taxon>Archangiaceae</taxon>
        <taxon>Archangium</taxon>
    </lineage>
</organism>
<dbReference type="GO" id="GO:0004521">
    <property type="term" value="F:RNA endonuclease activity"/>
    <property type="evidence" value="ECO:0007669"/>
    <property type="project" value="InterPro"/>
</dbReference>
<dbReference type="GO" id="GO:0004534">
    <property type="term" value="F:5'-3' RNA exonuclease activity"/>
    <property type="evidence" value="ECO:0007669"/>
    <property type="project" value="InterPro"/>
</dbReference>
<dbReference type="Pfam" id="PF07521">
    <property type="entry name" value="RMMBL"/>
    <property type="match status" value="1"/>
</dbReference>
<dbReference type="InterPro" id="IPR001279">
    <property type="entry name" value="Metallo-B-lactamas"/>
</dbReference>
<feature type="active site" description="Proton acceptor" evidence="9">
    <location>
        <position position="362"/>
    </location>
</feature>
<dbReference type="Proteomes" id="UP000249061">
    <property type="component" value="Unassembled WGS sequence"/>
</dbReference>
<dbReference type="GO" id="GO:0008270">
    <property type="term" value="F:zinc ion binding"/>
    <property type="evidence" value="ECO:0007669"/>
    <property type="project" value="InterPro"/>
</dbReference>
<feature type="binding site" evidence="10">
    <location>
        <begin position="358"/>
        <end position="362"/>
    </location>
    <ligand>
        <name>substrate</name>
    </ligand>
</feature>
<dbReference type="Gene3D" id="3.40.50.10710">
    <property type="entry name" value="Metallo-hydrolase/oxidoreductase"/>
    <property type="match status" value="1"/>
</dbReference>
<comment type="cofactor">
    <cofactor evidence="11">
        <name>Zn(2+)</name>
        <dbReference type="ChEBI" id="CHEBI:29105"/>
    </cofactor>
    <text evidence="11">Binds 2 Zn(2+) ions per subunit. It is not clear if Zn(2+) or Mg(2+) is physiologically important.</text>
</comment>
<evidence type="ECO:0000259" key="12">
    <source>
        <dbReference type="SMART" id="SM00849"/>
    </source>
</evidence>
<evidence type="ECO:0000313" key="14">
    <source>
        <dbReference type="Proteomes" id="UP000249061"/>
    </source>
</evidence>
<keyword evidence="3 11" id="KW-0479">Metal-binding</keyword>
<feature type="binding site" evidence="11">
    <location>
        <position position="72"/>
    </location>
    <ligand>
        <name>Zn(2+)</name>
        <dbReference type="ChEBI" id="CHEBI:29105"/>
        <label>1</label>
        <note>catalytic</note>
    </ligand>
</feature>
<keyword evidence="2" id="KW-0540">Nuclease</keyword>
<evidence type="ECO:0000256" key="2">
    <source>
        <dbReference type="ARBA" id="ARBA00022722"/>
    </source>
</evidence>
<dbReference type="InterPro" id="IPR055132">
    <property type="entry name" value="RNase_J_b_CASP"/>
</dbReference>
<keyword evidence="5" id="KW-0378">Hydrolase</keyword>
<evidence type="ECO:0000256" key="6">
    <source>
        <dbReference type="ARBA" id="ARBA00022833"/>
    </source>
</evidence>
<reference evidence="13 14" key="1">
    <citation type="submission" date="2017-08" db="EMBL/GenBank/DDBJ databases">
        <title>Infants hospitalized years apart are colonized by the same room-sourced microbial strains.</title>
        <authorList>
            <person name="Brooks B."/>
            <person name="Olm M.R."/>
            <person name="Firek B.A."/>
            <person name="Baker R."/>
            <person name="Thomas B.C."/>
            <person name="Morowitz M.J."/>
            <person name="Banfield J.F."/>
        </authorList>
    </citation>
    <scope>NUCLEOTIDE SEQUENCE [LARGE SCALE GENOMIC DNA]</scope>
    <source>
        <strain evidence="13">S2_003_000_R2_14</strain>
    </source>
</reference>
<dbReference type="CDD" id="cd07714">
    <property type="entry name" value="RNaseJ_MBL-fold"/>
    <property type="match status" value="1"/>
</dbReference>
<feature type="binding site" evidence="11">
    <location>
        <position position="69"/>
    </location>
    <ligand>
        <name>Zn(2+)</name>
        <dbReference type="ChEBI" id="CHEBI:29105"/>
        <label>1</label>
        <note>catalytic</note>
    </ligand>
</feature>
<dbReference type="NCBIfam" id="TIGR00649">
    <property type="entry name" value="MG423"/>
    <property type="match status" value="1"/>
</dbReference>
<evidence type="ECO:0000256" key="10">
    <source>
        <dbReference type="PIRSR" id="PIRSR004803-2"/>
    </source>
</evidence>
<evidence type="ECO:0000256" key="5">
    <source>
        <dbReference type="ARBA" id="ARBA00022801"/>
    </source>
</evidence>
<feature type="binding site" evidence="11">
    <location>
        <position position="71"/>
    </location>
    <ligand>
        <name>Zn(2+)</name>
        <dbReference type="ChEBI" id="CHEBI:29105"/>
        <label>1</label>
        <note>catalytic</note>
    </ligand>
</feature>
<keyword evidence="4" id="KW-0255">Endonuclease</keyword>
<feature type="active site" description="Proton donor" evidence="9">
    <location>
        <position position="188"/>
    </location>
</feature>
<dbReference type="Gene3D" id="3.10.20.580">
    <property type="match status" value="1"/>
</dbReference>
<feature type="binding site" evidence="11">
    <location>
        <position position="384"/>
    </location>
    <ligand>
        <name>Zn(2+)</name>
        <dbReference type="ChEBI" id="CHEBI:29105"/>
        <label>1</label>
        <note>catalytic</note>
    </ligand>
</feature>
<dbReference type="Pfam" id="PF22505">
    <property type="entry name" value="RNase_J_b_CASP"/>
    <property type="match status" value="1"/>
</dbReference>
<sequence length="548" mass="59425">MLKIVPLGGLGEVGMNTMVVEHAGERLLIDCGLMFPRGDQLGVDVVLPDFSWVKESAESLKGIVLTHAHEDHLGALPWLLREVNVPVYGTPFTLALARHRLEEAEVQGDLREIGPRSPFKIGESFELEALRVTHSVPDAVGLHVKTPSASAIHTGDFKLDGMPIDGQMTDLERIGELADQGLDVLLSDSTNSEVPGITGSESHVKETFERLLGQISGRVIIAMFGSHLHRVRHTIELARKFGRRVVLLGRSLQRNAELAQSVGILEKYNDVLVPFEAASMIPGSQLVMLCTGAQAEPRSALSSLLNPEPGPLRLEPTDTVILSSRTIPGNEPAVSGLINRLLARGVKVITAQQEPGVHVSGHASREEQRRVLEIAKPRHFVPIHGELRHLHGHLALAKDVGLRDEQLFLATDGDVLGFSKDGAQKFGRVKVGQQLMRREGVGPVSEVALQERRWIAESGLVVAVVVMQLGGGRVLHGPTLQGHGLQSDEMAAIPMAADNARDALASLSEAMRGDDVRVREEVIRGARRAFKQLLGTKPTVLPLVVRLP</sequence>
<keyword evidence="6 11" id="KW-0862">Zinc</keyword>
<feature type="binding site" evidence="11">
    <location>
        <position position="67"/>
    </location>
    <ligand>
        <name>Zn(2+)</name>
        <dbReference type="ChEBI" id="CHEBI:29105"/>
        <label>1</label>
        <note>catalytic</note>
    </ligand>
</feature>
<dbReference type="Pfam" id="PF17770">
    <property type="entry name" value="RNase_J_C"/>
    <property type="match status" value="1"/>
</dbReference>
<dbReference type="InterPro" id="IPR042173">
    <property type="entry name" value="RNase_J_2"/>
</dbReference>
<feature type="binding site" evidence="11">
    <location>
        <position position="134"/>
    </location>
    <ligand>
        <name>Zn(2+)</name>
        <dbReference type="ChEBI" id="CHEBI:29105"/>
        <label>1</label>
        <note>catalytic</note>
    </ligand>
</feature>
<dbReference type="InterPro" id="IPR041636">
    <property type="entry name" value="RNase_J_C"/>
</dbReference>
<feature type="binding site" evidence="11">
    <location>
        <position position="42"/>
    </location>
    <ligand>
        <name>Ca(2+)</name>
        <dbReference type="ChEBI" id="CHEBI:29108"/>
    </ligand>
</feature>
<comment type="caution">
    <text evidence="13">The sequence shown here is derived from an EMBL/GenBank/DDBJ whole genome shotgun (WGS) entry which is preliminary data.</text>
</comment>
<dbReference type="GO" id="GO:0006396">
    <property type="term" value="P:RNA processing"/>
    <property type="evidence" value="ECO:0007669"/>
    <property type="project" value="InterPro"/>
</dbReference>
<feature type="binding site" evidence="11">
    <location>
        <position position="156"/>
    </location>
    <ligand>
        <name>Zn(2+)</name>
        <dbReference type="ChEBI" id="CHEBI:29105"/>
        <label>1</label>
        <note>catalytic</note>
    </ligand>
</feature>
<dbReference type="InterPro" id="IPR030854">
    <property type="entry name" value="RNase_J_bac"/>
</dbReference>
<protein>
    <submittedName>
        <fullName evidence="13">RNase J family beta-CASP ribonuclease</fullName>
    </submittedName>
</protein>
<keyword evidence="7" id="KW-0269">Exonuclease</keyword>